<dbReference type="GO" id="GO:0003677">
    <property type="term" value="F:DNA binding"/>
    <property type="evidence" value="ECO:0007669"/>
    <property type="project" value="UniProtKB-KW"/>
</dbReference>
<dbReference type="Pfam" id="PF12802">
    <property type="entry name" value="MarR_2"/>
    <property type="match status" value="1"/>
</dbReference>
<dbReference type="Gene3D" id="1.10.10.10">
    <property type="entry name" value="Winged helix-like DNA-binding domain superfamily/Winged helix DNA-binding domain"/>
    <property type="match status" value="1"/>
</dbReference>
<sequence length="142" mass="15607">MFNAVTVEAAFHLAHAIKQQLGSQLEAQNLGIATMHVRVLKVIGKLDACTAIDIAGIFKRDKAQITRLVNQLIDQGLVQKEPNPGDKRSQILTLTSAGRALQERLRAISDDMEEQMTRGVDAADLNTFMKVAQKITRNLTGQ</sequence>
<dbReference type="InterPro" id="IPR036388">
    <property type="entry name" value="WH-like_DNA-bd_sf"/>
</dbReference>
<name>A0A395JQE2_9GAMM</name>
<dbReference type="PROSITE" id="PS01117">
    <property type="entry name" value="HTH_MARR_1"/>
    <property type="match status" value="1"/>
</dbReference>
<dbReference type="GO" id="GO:0006950">
    <property type="term" value="P:response to stress"/>
    <property type="evidence" value="ECO:0007669"/>
    <property type="project" value="TreeGrafter"/>
</dbReference>
<dbReference type="EMBL" id="QNRT01000001">
    <property type="protein sequence ID" value="RBP53583.1"/>
    <property type="molecule type" value="Genomic_DNA"/>
</dbReference>
<dbReference type="InterPro" id="IPR036390">
    <property type="entry name" value="WH_DNA-bd_sf"/>
</dbReference>
<organism evidence="5 6">
    <name type="scientific">Arenicella xantha</name>
    <dbReference type="NCBI Taxonomy" id="644221"/>
    <lineage>
        <taxon>Bacteria</taxon>
        <taxon>Pseudomonadati</taxon>
        <taxon>Pseudomonadota</taxon>
        <taxon>Gammaproteobacteria</taxon>
        <taxon>Arenicellales</taxon>
        <taxon>Arenicellaceae</taxon>
        <taxon>Arenicella</taxon>
    </lineage>
</organism>
<keyword evidence="3" id="KW-0804">Transcription</keyword>
<dbReference type="AlphaFoldDB" id="A0A395JQE2"/>
<dbReference type="InParanoid" id="A0A395JQE2"/>
<evidence type="ECO:0000256" key="2">
    <source>
        <dbReference type="ARBA" id="ARBA00023125"/>
    </source>
</evidence>
<comment type="caution">
    <text evidence="5">The sequence shown here is derived from an EMBL/GenBank/DDBJ whole genome shotgun (WGS) entry which is preliminary data.</text>
</comment>
<evidence type="ECO:0000259" key="4">
    <source>
        <dbReference type="PROSITE" id="PS50995"/>
    </source>
</evidence>
<keyword evidence="1" id="KW-0805">Transcription regulation</keyword>
<gene>
    <name evidence="5" type="ORF">DFR28_101970</name>
</gene>
<evidence type="ECO:0000256" key="3">
    <source>
        <dbReference type="ARBA" id="ARBA00023163"/>
    </source>
</evidence>
<dbReference type="Proteomes" id="UP000253083">
    <property type="component" value="Unassembled WGS sequence"/>
</dbReference>
<feature type="domain" description="HTH marR-type" evidence="4">
    <location>
        <begin position="1"/>
        <end position="137"/>
    </location>
</feature>
<dbReference type="FunCoup" id="A0A395JQE2">
    <property type="interactions" value="37"/>
</dbReference>
<dbReference type="SMART" id="SM00347">
    <property type="entry name" value="HTH_MARR"/>
    <property type="match status" value="1"/>
</dbReference>
<dbReference type="RefSeq" id="WP_113953138.1">
    <property type="nucleotide sequence ID" value="NZ_QNRT01000001.1"/>
</dbReference>
<dbReference type="InterPro" id="IPR023187">
    <property type="entry name" value="Tscrpt_reg_MarR-type_CS"/>
</dbReference>
<dbReference type="PANTHER" id="PTHR33164">
    <property type="entry name" value="TRANSCRIPTIONAL REGULATOR, MARR FAMILY"/>
    <property type="match status" value="1"/>
</dbReference>
<dbReference type="PROSITE" id="PS50995">
    <property type="entry name" value="HTH_MARR_2"/>
    <property type="match status" value="1"/>
</dbReference>
<dbReference type="GO" id="GO:0003700">
    <property type="term" value="F:DNA-binding transcription factor activity"/>
    <property type="evidence" value="ECO:0007669"/>
    <property type="project" value="InterPro"/>
</dbReference>
<keyword evidence="2" id="KW-0238">DNA-binding</keyword>
<dbReference type="SUPFAM" id="SSF46785">
    <property type="entry name" value="Winged helix' DNA-binding domain"/>
    <property type="match status" value="1"/>
</dbReference>
<dbReference type="PRINTS" id="PR00598">
    <property type="entry name" value="HTHMARR"/>
</dbReference>
<protein>
    <submittedName>
        <fullName evidence="5">MarR family transcriptional regulator</fullName>
    </submittedName>
</protein>
<accession>A0A395JQE2</accession>
<dbReference type="InterPro" id="IPR000835">
    <property type="entry name" value="HTH_MarR-typ"/>
</dbReference>
<dbReference type="OrthoDB" id="6196575at2"/>
<reference evidence="5 6" key="1">
    <citation type="submission" date="2018-06" db="EMBL/GenBank/DDBJ databases">
        <title>Genomic Encyclopedia of Type Strains, Phase IV (KMG-IV): sequencing the most valuable type-strain genomes for metagenomic binning, comparative biology and taxonomic classification.</title>
        <authorList>
            <person name="Goeker M."/>
        </authorList>
    </citation>
    <scope>NUCLEOTIDE SEQUENCE [LARGE SCALE GENOMIC DNA]</scope>
    <source>
        <strain evidence="5 6">DSM 24032</strain>
    </source>
</reference>
<evidence type="ECO:0000313" key="5">
    <source>
        <dbReference type="EMBL" id="RBP53583.1"/>
    </source>
</evidence>
<dbReference type="InterPro" id="IPR039422">
    <property type="entry name" value="MarR/SlyA-like"/>
</dbReference>
<evidence type="ECO:0000256" key="1">
    <source>
        <dbReference type="ARBA" id="ARBA00023015"/>
    </source>
</evidence>
<proteinExistence type="predicted"/>
<dbReference type="PANTHER" id="PTHR33164:SF87">
    <property type="entry name" value="MULTIPLE ANTIBIOTIC RESISTANCE PROTEIN MARR"/>
    <property type="match status" value="1"/>
</dbReference>
<keyword evidence="6" id="KW-1185">Reference proteome</keyword>
<evidence type="ECO:0000313" key="6">
    <source>
        <dbReference type="Proteomes" id="UP000253083"/>
    </source>
</evidence>